<feature type="domain" description="HTH araC/xylS-type" evidence="4">
    <location>
        <begin position="198"/>
        <end position="296"/>
    </location>
</feature>
<dbReference type="InterPro" id="IPR037923">
    <property type="entry name" value="HTH-like"/>
</dbReference>
<dbReference type="Gene3D" id="1.10.10.60">
    <property type="entry name" value="Homeodomain-like"/>
    <property type="match status" value="2"/>
</dbReference>
<dbReference type="RefSeq" id="WP_125597290.1">
    <property type="nucleotide sequence ID" value="NZ_JBHSSM010000024.1"/>
</dbReference>
<keyword evidence="1" id="KW-0805">Transcription regulation</keyword>
<dbReference type="Pfam" id="PF12833">
    <property type="entry name" value="HTH_18"/>
    <property type="match status" value="1"/>
</dbReference>
<comment type="caution">
    <text evidence="5">The sequence shown here is derived from an EMBL/GenBank/DDBJ whole genome shotgun (WGS) entry which is preliminary data.</text>
</comment>
<keyword evidence="2" id="KW-0238">DNA-binding</keyword>
<dbReference type="InterPro" id="IPR009057">
    <property type="entry name" value="Homeodomain-like_sf"/>
</dbReference>
<evidence type="ECO:0000256" key="2">
    <source>
        <dbReference type="ARBA" id="ARBA00023125"/>
    </source>
</evidence>
<dbReference type="SUPFAM" id="SSF46689">
    <property type="entry name" value="Homeodomain-like"/>
    <property type="match status" value="2"/>
</dbReference>
<evidence type="ECO:0000313" key="6">
    <source>
        <dbReference type="Proteomes" id="UP001596310"/>
    </source>
</evidence>
<keyword evidence="3" id="KW-0804">Transcription</keyword>
<sequence>MADLLIDCQRPVRYLQSGQFSAELGWRHHLFTHQADTEVIIGLSGRIQLAIGSEQFKVEAGDVLTVFPFESIVGTLATVTPSQFIWFHFIQDGSYQVVASGNTGTQKSQTVGGQAANNQPTGPTPSELAATTLRIPRYFHLAQQEKVLIAAKQLLDVAHSPYFAQMAENYQATMLLIELANASWQERQGISSNQTSLNEIKEWIRVRMDQDLRVAAVAAHFGLNPDYLTRRFKQELGVSVKAYMNSVKLDWAKYLLLTTRLSVAEVSQQAYFQDAKYFMRFFKQQTRLTPSQYRHAYTHTFLNNQQVDPGVDISAALARQDLE</sequence>
<dbReference type="CDD" id="cd02208">
    <property type="entry name" value="cupin_RmlC-like"/>
    <property type="match status" value="1"/>
</dbReference>
<dbReference type="PANTHER" id="PTHR43280">
    <property type="entry name" value="ARAC-FAMILY TRANSCRIPTIONAL REGULATOR"/>
    <property type="match status" value="1"/>
</dbReference>
<evidence type="ECO:0000256" key="1">
    <source>
        <dbReference type="ARBA" id="ARBA00023015"/>
    </source>
</evidence>
<dbReference type="PANTHER" id="PTHR43280:SF2">
    <property type="entry name" value="HTH-TYPE TRANSCRIPTIONAL REGULATOR EXSA"/>
    <property type="match status" value="1"/>
</dbReference>
<protein>
    <submittedName>
        <fullName evidence="5">Helix-turn-helix domain-containing protein</fullName>
    </submittedName>
</protein>
<dbReference type="SUPFAM" id="SSF51215">
    <property type="entry name" value="Regulatory protein AraC"/>
    <property type="match status" value="1"/>
</dbReference>
<gene>
    <name evidence="5" type="ORF">ACFQHW_11020</name>
</gene>
<keyword evidence="6" id="KW-1185">Reference proteome</keyword>
<dbReference type="SMART" id="SM00342">
    <property type="entry name" value="HTH_ARAC"/>
    <property type="match status" value="1"/>
</dbReference>
<dbReference type="Proteomes" id="UP001596310">
    <property type="component" value="Unassembled WGS sequence"/>
</dbReference>
<proteinExistence type="predicted"/>
<evidence type="ECO:0000259" key="4">
    <source>
        <dbReference type="PROSITE" id="PS01124"/>
    </source>
</evidence>
<organism evidence="5 6">
    <name type="scientific">Lapidilactobacillus achengensis</name>
    <dbReference type="NCBI Taxonomy" id="2486000"/>
    <lineage>
        <taxon>Bacteria</taxon>
        <taxon>Bacillati</taxon>
        <taxon>Bacillota</taxon>
        <taxon>Bacilli</taxon>
        <taxon>Lactobacillales</taxon>
        <taxon>Lactobacillaceae</taxon>
        <taxon>Lapidilactobacillus</taxon>
    </lineage>
</organism>
<dbReference type="InterPro" id="IPR018060">
    <property type="entry name" value="HTH_AraC"/>
</dbReference>
<name>A0ABW1USM8_9LACO</name>
<reference evidence="6" key="1">
    <citation type="journal article" date="2019" name="Int. J. Syst. Evol. Microbiol.">
        <title>The Global Catalogue of Microorganisms (GCM) 10K type strain sequencing project: providing services to taxonomists for standard genome sequencing and annotation.</title>
        <authorList>
            <consortium name="The Broad Institute Genomics Platform"/>
            <consortium name="The Broad Institute Genome Sequencing Center for Infectious Disease"/>
            <person name="Wu L."/>
            <person name="Ma J."/>
        </authorList>
    </citation>
    <scope>NUCLEOTIDE SEQUENCE [LARGE SCALE GENOMIC DNA]</scope>
    <source>
        <strain evidence="6">CCM 8897</strain>
    </source>
</reference>
<accession>A0ABW1USM8</accession>
<dbReference type="EMBL" id="JBHSSM010000024">
    <property type="protein sequence ID" value="MFC6316095.1"/>
    <property type="molecule type" value="Genomic_DNA"/>
</dbReference>
<evidence type="ECO:0000313" key="5">
    <source>
        <dbReference type="EMBL" id="MFC6316095.1"/>
    </source>
</evidence>
<dbReference type="PROSITE" id="PS01124">
    <property type="entry name" value="HTH_ARAC_FAMILY_2"/>
    <property type="match status" value="1"/>
</dbReference>
<evidence type="ECO:0000256" key="3">
    <source>
        <dbReference type="ARBA" id="ARBA00023163"/>
    </source>
</evidence>